<organism evidence="1 2">
    <name type="scientific">Tsukamurella pulmonis</name>
    <dbReference type="NCBI Taxonomy" id="47312"/>
    <lineage>
        <taxon>Bacteria</taxon>
        <taxon>Bacillati</taxon>
        <taxon>Actinomycetota</taxon>
        <taxon>Actinomycetes</taxon>
        <taxon>Mycobacteriales</taxon>
        <taxon>Tsukamurellaceae</taxon>
        <taxon>Tsukamurella</taxon>
    </lineage>
</organism>
<protein>
    <submittedName>
        <fullName evidence="1">Uncharacterized protein</fullName>
    </submittedName>
</protein>
<evidence type="ECO:0000313" key="2">
    <source>
        <dbReference type="Proteomes" id="UP000183053"/>
    </source>
</evidence>
<keyword evidence="2" id="KW-1185">Reference proteome</keyword>
<reference evidence="2" key="1">
    <citation type="submission" date="2016-10" db="EMBL/GenBank/DDBJ databases">
        <authorList>
            <person name="Varghese N."/>
            <person name="Submissions S."/>
        </authorList>
    </citation>
    <scope>NUCLEOTIDE SEQUENCE [LARGE SCALE GENOMIC DNA]</scope>
    <source>
        <strain evidence="2">DSM 44142</strain>
    </source>
</reference>
<dbReference type="EMBL" id="FNLF01000002">
    <property type="protein sequence ID" value="SDQ41902.1"/>
    <property type="molecule type" value="Genomic_DNA"/>
</dbReference>
<evidence type="ECO:0000313" key="1">
    <source>
        <dbReference type="EMBL" id="SDQ41902.1"/>
    </source>
</evidence>
<accession>A0A1H1AQM6</accession>
<gene>
    <name evidence="1" type="ORF">SAMN04489765_0339</name>
</gene>
<proteinExistence type="predicted"/>
<sequence length="41" mass="4332">MFLVPTAVPLRHGSAVVEGFEDGAEELSRSEGDAAFAELLL</sequence>
<dbReference type="AlphaFoldDB" id="A0A1H1AQM6"/>
<name>A0A1H1AQM6_9ACTN</name>
<dbReference type="Proteomes" id="UP000183053">
    <property type="component" value="Unassembled WGS sequence"/>
</dbReference>